<dbReference type="Proteomes" id="UP000002279">
    <property type="component" value="Unplaced"/>
</dbReference>
<reference evidence="2" key="1">
    <citation type="submission" date="2025-08" db="UniProtKB">
        <authorList>
            <consortium name="Ensembl"/>
        </authorList>
    </citation>
    <scope>IDENTIFICATION</scope>
    <source>
        <strain evidence="2">Glennie</strain>
    </source>
</reference>
<keyword evidence="3" id="KW-1185">Reference proteome</keyword>
<feature type="compositionally biased region" description="Gly residues" evidence="1">
    <location>
        <begin position="159"/>
        <end position="176"/>
    </location>
</feature>
<reference evidence="2" key="2">
    <citation type="submission" date="2025-09" db="UniProtKB">
        <authorList>
            <consortium name="Ensembl"/>
        </authorList>
    </citation>
    <scope>IDENTIFICATION</scope>
    <source>
        <strain evidence="2">Glennie</strain>
    </source>
</reference>
<protein>
    <submittedName>
        <fullName evidence="2">Uncharacterized protein</fullName>
    </submittedName>
</protein>
<sequence length="215" mass="22928">MGSNPDSATCQLCECGQVTSLLCASVTSSVKWGLTVSLTRDNLITPYLPQRLEQCSAHSKRLTNTNIINPHSATCQLGDFGPVTSLGLGDLTCKMWIKTGSPTWRSARAIRQRIEAFLNEDVKREWKRGGGEERRKRRESGVQMAALPAPVPTSPGDNEWGGRGSRNPGGGGGGPGAAWAPASVAAGRPRPRGSRRGRRRGLWRGGPSPTKNVGG</sequence>
<evidence type="ECO:0000256" key="1">
    <source>
        <dbReference type="SAM" id="MobiDB-lite"/>
    </source>
</evidence>
<dbReference type="Ensembl" id="ENSOANT00000071061.1">
    <property type="protein sequence ID" value="ENSOANP00000034706.1"/>
    <property type="gene ID" value="ENSOANG00000048713.1"/>
</dbReference>
<name>A0A6I8N1B6_ORNAN</name>
<dbReference type="AlphaFoldDB" id="A0A6I8N1B6"/>
<dbReference type="Bgee" id="ENSOANG00000048713">
    <property type="expression patterns" value="Expressed in endometrium and 6 other cell types or tissues"/>
</dbReference>
<feature type="region of interest" description="Disordered" evidence="1">
    <location>
        <begin position="126"/>
        <end position="215"/>
    </location>
</feature>
<evidence type="ECO:0000313" key="2">
    <source>
        <dbReference type="Ensembl" id="ENSOANP00000034706.1"/>
    </source>
</evidence>
<feature type="compositionally biased region" description="Basic residues" evidence="1">
    <location>
        <begin position="189"/>
        <end position="202"/>
    </location>
</feature>
<dbReference type="GeneTree" id="ENSGT01000000220764"/>
<evidence type="ECO:0000313" key="3">
    <source>
        <dbReference type="Proteomes" id="UP000002279"/>
    </source>
</evidence>
<proteinExistence type="predicted"/>
<dbReference type="InParanoid" id="A0A6I8N1B6"/>
<organism evidence="2 3">
    <name type="scientific">Ornithorhynchus anatinus</name>
    <name type="common">Duckbill platypus</name>
    <dbReference type="NCBI Taxonomy" id="9258"/>
    <lineage>
        <taxon>Eukaryota</taxon>
        <taxon>Metazoa</taxon>
        <taxon>Chordata</taxon>
        <taxon>Craniata</taxon>
        <taxon>Vertebrata</taxon>
        <taxon>Euteleostomi</taxon>
        <taxon>Mammalia</taxon>
        <taxon>Monotremata</taxon>
        <taxon>Ornithorhynchidae</taxon>
        <taxon>Ornithorhynchus</taxon>
    </lineage>
</organism>
<feature type="compositionally biased region" description="Low complexity" evidence="1">
    <location>
        <begin position="177"/>
        <end position="188"/>
    </location>
</feature>
<accession>A0A6I8N1B6</accession>